<evidence type="ECO:0000256" key="1">
    <source>
        <dbReference type="SAM" id="MobiDB-lite"/>
    </source>
</evidence>
<reference evidence="2" key="1">
    <citation type="submission" date="2022-08" db="EMBL/GenBank/DDBJ databases">
        <authorList>
            <person name="Gutierrez-Valencia J."/>
        </authorList>
    </citation>
    <scope>NUCLEOTIDE SEQUENCE</scope>
</reference>
<feature type="region of interest" description="Disordered" evidence="1">
    <location>
        <begin position="614"/>
        <end position="662"/>
    </location>
</feature>
<organism evidence="2 3">
    <name type="scientific">Linum tenue</name>
    <dbReference type="NCBI Taxonomy" id="586396"/>
    <lineage>
        <taxon>Eukaryota</taxon>
        <taxon>Viridiplantae</taxon>
        <taxon>Streptophyta</taxon>
        <taxon>Embryophyta</taxon>
        <taxon>Tracheophyta</taxon>
        <taxon>Spermatophyta</taxon>
        <taxon>Magnoliopsida</taxon>
        <taxon>eudicotyledons</taxon>
        <taxon>Gunneridae</taxon>
        <taxon>Pentapetalae</taxon>
        <taxon>rosids</taxon>
        <taxon>fabids</taxon>
        <taxon>Malpighiales</taxon>
        <taxon>Linaceae</taxon>
        <taxon>Linum</taxon>
    </lineage>
</organism>
<dbReference type="AlphaFoldDB" id="A0AAV0KPY3"/>
<accession>A0AAV0KPY3</accession>
<feature type="compositionally biased region" description="Basic residues" evidence="1">
    <location>
        <begin position="622"/>
        <end position="631"/>
    </location>
</feature>
<protein>
    <submittedName>
        <fullName evidence="2">Uncharacterized protein</fullName>
    </submittedName>
</protein>
<evidence type="ECO:0000313" key="2">
    <source>
        <dbReference type="EMBL" id="CAI0424464.1"/>
    </source>
</evidence>
<feature type="compositionally biased region" description="Polar residues" evidence="1">
    <location>
        <begin position="353"/>
        <end position="367"/>
    </location>
</feature>
<name>A0AAV0KPY3_9ROSI</name>
<sequence length="715" mass="77089">MRGALSSLLEWPRWLGSCLLKFLSAIFLLSLQNQSKLRSGASGDLLLSDTGNGNVRYWTRFPTRTRRALCKRKRVQECDEPNSSSVLTLSNPRPVQKRRIVRCYEWRFWLPSSLDLVGDSSMLSVIDDFKKDVSIPAGKAVDIFDQGDRDFVAEAMEVRNLKIPRSRRRSPVPSARKSTVEFPGRAAGDAPPKFWGLGIDGYWTRSSDFVPPVSAGLGVCYQYIPSLRYILYRDPNLTGNSIPTRPPSLPIPVNPNQESKGGLGTLFKHLSPRLLDTTICQTRNREKPAAVGSSSFFPSLENCSDDGADLPLGGSRRSVWINQQNLNNIVTGRSESSSGHRGRNQPPARTSHLAPSNASMGSVSQEEPSSHRGKRIGRSPARRGSPGGIVLNRHPKLRLGGPRQKQRENKKGRAANGLREAENMVSSQEYVPMGDDSLQDLGGDHDDLIHAATRRRRLILEKDSDDDIVDATHASAENVQLTTKDGSLLNPGKGPVPTVTGDGAGKGHVPTVTGSGAPAKRKPRRPKTHPPVQAGERAAPRADEARVEAPSLLADIAPLPSQVVPSVGSASAVSSLAAGEGTLAKRKPRKVKAPMVCSVDEGAVPSAKAAEALGLNQPGPARGKRKLRKAHLPAGEEKKEPGPLSNGVLQGEEPTCEPKMSVGGGAEPVLFVPVVWRSVEERNMESSGSGAREDLPHCFVSVTTGQIPMSTGFKS</sequence>
<feature type="compositionally biased region" description="Basic residues" evidence="1">
    <location>
        <begin position="371"/>
        <end position="381"/>
    </location>
</feature>
<comment type="caution">
    <text evidence="2">The sequence shown here is derived from an EMBL/GenBank/DDBJ whole genome shotgun (WGS) entry which is preliminary data.</text>
</comment>
<evidence type="ECO:0000313" key="3">
    <source>
        <dbReference type="Proteomes" id="UP001154282"/>
    </source>
</evidence>
<feature type="region of interest" description="Disordered" evidence="1">
    <location>
        <begin position="484"/>
        <end position="545"/>
    </location>
</feature>
<feature type="compositionally biased region" description="Basic residues" evidence="1">
    <location>
        <begin position="519"/>
        <end position="528"/>
    </location>
</feature>
<keyword evidence="3" id="KW-1185">Reference proteome</keyword>
<dbReference type="Proteomes" id="UP001154282">
    <property type="component" value="Unassembled WGS sequence"/>
</dbReference>
<dbReference type="EMBL" id="CAMGYJ010000005">
    <property type="protein sequence ID" value="CAI0424464.1"/>
    <property type="molecule type" value="Genomic_DNA"/>
</dbReference>
<gene>
    <name evidence="2" type="ORF">LITE_LOCUS19966</name>
</gene>
<feature type="region of interest" description="Disordered" evidence="1">
    <location>
        <begin position="330"/>
        <end position="422"/>
    </location>
</feature>
<proteinExistence type="predicted"/>